<feature type="active site" evidence="8">
    <location>
        <position position="98"/>
    </location>
</feature>
<dbReference type="InterPro" id="IPR020827">
    <property type="entry name" value="Asparaginase/glutaminase_AS1"/>
</dbReference>
<dbReference type="PROSITE" id="PS00917">
    <property type="entry name" value="ASN_GLN_ASE_2"/>
    <property type="match status" value="1"/>
</dbReference>
<dbReference type="InterPro" id="IPR036152">
    <property type="entry name" value="Asp/glu_Ase-like_sf"/>
</dbReference>
<name>C5ZY85_9HELI</name>
<proteinExistence type="inferred from homology"/>
<dbReference type="RefSeq" id="WP_006656964.1">
    <property type="nucleotide sequence ID" value="NZ_CM000776.2"/>
</dbReference>
<keyword evidence="13" id="KW-1185">Reference proteome</keyword>
<evidence type="ECO:0000259" key="11">
    <source>
        <dbReference type="Pfam" id="PF17763"/>
    </source>
</evidence>
<feature type="domain" description="Asparaginase/glutaminase C-terminal" evidence="11">
    <location>
        <begin position="222"/>
        <end position="332"/>
    </location>
</feature>
<dbReference type="GO" id="GO:0006528">
    <property type="term" value="P:asparagine metabolic process"/>
    <property type="evidence" value="ECO:0007669"/>
    <property type="project" value="InterPro"/>
</dbReference>
<accession>C5ZY85</accession>
<dbReference type="Proteomes" id="UP000007032">
    <property type="component" value="Chromosome"/>
</dbReference>
<dbReference type="PROSITE" id="PS51732">
    <property type="entry name" value="ASN_GLN_ASE_3"/>
    <property type="match status" value="1"/>
</dbReference>
<organism evidence="12 13">
    <name type="scientific">Helicobacter canadensis MIT 98-5491</name>
    <dbReference type="NCBI Taxonomy" id="537970"/>
    <lineage>
        <taxon>Bacteria</taxon>
        <taxon>Pseudomonadati</taxon>
        <taxon>Campylobacterota</taxon>
        <taxon>Epsilonproteobacteria</taxon>
        <taxon>Campylobacterales</taxon>
        <taxon>Helicobacteraceae</taxon>
        <taxon>Helicobacter</taxon>
    </lineage>
</organism>
<feature type="binding site" evidence="6">
    <location>
        <position position="65"/>
    </location>
    <ligand>
        <name>substrate</name>
    </ligand>
</feature>
<dbReference type="NCBIfam" id="TIGR00520">
    <property type="entry name" value="asnASE_II"/>
    <property type="match status" value="1"/>
</dbReference>
<dbReference type="FunFam" id="3.40.50.1170:FF:000001">
    <property type="entry name" value="L-asparaginase 2"/>
    <property type="match status" value="1"/>
</dbReference>
<dbReference type="PANTHER" id="PTHR11707:SF28">
    <property type="entry name" value="60 KDA LYSOPHOSPHOLIPASE"/>
    <property type="match status" value="1"/>
</dbReference>
<dbReference type="PROSITE" id="PS00144">
    <property type="entry name" value="ASN_GLN_ASE_1"/>
    <property type="match status" value="1"/>
</dbReference>
<dbReference type="eggNOG" id="COG0252">
    <property type="taxonomic scope" value="Bacteria"/>
</dbReference>
<evidence type="ECO:0000313" key="13">
    <source>
        <dbReference type="Proteomes" id="UP000007032"/>
    </source>
</evidence>
<evidence type="ECO:0000256" key="8">
    <source>
        <dbReference type="PROSITE-ProRule" id="PRU10100"/>
    </source>
</evidence>
<dbReference type="Gene3D" id="3.40.50.1170">
    <property type="entry name" value="L-asparaginase, N-terminal domain"/>
    <property type="match status" value="1"/>
</dbReference>
<evidence type="ECO:0000256" key="1">
    <source>
        <dbReference type="ARBA" id="ARBA00010518"/>
    </source>
</evidence>
<evidence type="ECO:0000256" key="2">
    <source>
        <dbReference type="ARBA" id="ARBA00022801"/>
    </source>
</evidence>
<dbReference type="InterPro" id="IPR027475">
    <property type="entry name" value="Asparaginase/glutaminase_AS2"/>
</dbReference>
<sequence length="335" mass="36296">MSLNTFKPNIIILATGGTIAGEAKTKLQTTDYKSGSLSVELLIKAIPQLQCIANIHTKQIANIDSADMTDLIWLELAKSINSLLEDSKIDGIVVTHGTDTMEETAYFLNLVIKSDKPVVLTGAMRPATAMSADGPKNLYNAISLASDKNAKGKGVMIVMNDKIHSAREATKMHTLNVESFQSPNSGEMGYIVDGEVFLKAINLKSHTLQTPFSIENLDSLPKVDIVYTYSNDGSKVAIEAFLKAGSKGLVIAGSGAGSIHKNQKEYLIDLLKEKELKVVKSSRVGSGMVLLSEEENAQGFIAASDLNPQKARILLILSLTKTSDSRKIAEYFERF</sequence>
<evidence type="ECO:0000256" key="9">
    <source>
        <dbReference type="RuleBase" id="RU004456"/>
    </source>
</evidence>
<evidence type="ECO:0000259" key="10">
    <source>
        <dbReference type="Pfam" id="PF00710"/>
    </source>
</evidence>
<dbReference type="CDD" id="cd08964">
    <property type="entry name" value="L-asparaginase_II"/>
    <property type="match status" value="1"/>
</dbReference>
<evidence type="ECO:0000256" key="5">
    <source>
        <dbReference type="PIRSR" id="PIRSR001220-1"/>
    </source>
</evidence>
<dbReference type="InterPro" id="IPR027473">
    <property type="entry name" value="L-asparaginase_C"/>
</dbReference>
<evidence type="ECO:0000256" key="6">
    <source>
        <dbReference type="PIRSR" id="PIRSR001220-2"/>
    </source>
</evidence>
<evidence type="ECO:0000313" key="12">
    <source>
        <dbReference type="EMBL" id="EES90103.1"/>
    </source>
</evidence>
<feature type="domain" description="L-asparaginase N-terminal" evidence="10">
    <location>
        <begin position="9"/>
        <end position="199"/>
    </location>
</feature>
<dbReference type="PIRSF" id="PIRSF001220">
    <property type="entry name" value="L-ASNase_gatD"/>
    <property type="match status" value="1"/>
</dbReference>
<feature type="active site" evidence="7">
    <location>
        <position position="18"/>
    </location>
</feature>
<dbReference type="PANTHER" id="PTHR11707">
    <property type="entry name" value="L-ASPARAGINASE"/>
    <property type="match status" value="1"/>
</dbReference>
<dbReference type="EMBL" id="CM000776">
    <property type="protein sequence ID" value="EES90103.1"/>
    <property type="molecule type" value="Genomic_DNA"/>
</dbReference>
<dbReference type="InterPro" id="IPR027474">
    <property type="entry name" value="L-asparaginase_N"/>
</dbReference>
<dbReference type="Pfam" id="PF17763">
    <property type="entry name" value="Asparaginase_C"/>
    <property type="match status" value="1"/>
</dbReference>
<dbReference type="SMART" id="SM00870">
    <property type="entry name" value="Asparaginase"/>
    <property type="match status" value="1"/>
</dbReference>
<dbReference type="InterPro" id="IPR037152">
    <property type="entry name" value="L-asparaginase_N_sf"/>
</dbReference>
<dbReference type="InterPro" id="IPR006034">
    <property type="entry name" value="Asparaginase/glutaminase-like"/>
</dbReference>
<dbReference type="STRING" id="537970.HCAN_1398"/>
<feature type="binding site" evidence="6">
    <location>
        <begin position="98"/>
        <end position="99"/>
    </location>
    <ligand>
        <name>substrate</name>
    </ligand>
</feature>
<dbReference type="PIRSF" id="PIRSF500176">
    <property type="entry name" value="L_ASNase"/>
    <property type="match status" value="1"/>
</dbReference>
<gene>
    <name evidence="12" type="primary">ansA</name>
    <name evidence="12" type="ORF">HCAN_1398</name>
</gene>
<dbReference type="PRINTS" id="PR00139">
    <property type="entry name" value="ASNGLNASE"/>
</dbReference>
<reference evidence="12 13" key="1">
    <citation type="journal article" date="2009" name="J. Bacteriol.">
        <title>Genome sequence of the emerging pathogen Helicobacter canadensis.</title>
        <authorList>
            <person name="Loman N.J."/>
            <person name="Snyder L.A."/>
            <person name="Linton J.D."/>
            <person name="Langdon R."/>
            <person name="Lawson A.J."/>
            <person name="Weinstock G.M."/>
            <person name="Wren B.W."/>
            <person name="Pallen M.J."/>
        </authorList>
    </citation>
    <scope>NUCLEOTIDE SEQUENCE [LARGE SCALE GENOMIC DNA]</scope>
    <source>
        <strain evidence="12 13">MIT 98-5491</strain>
    </source>
</reference>
<evidence type="ECO:0000256" key="4">
    <source>
        <dbReference type="ARBA" id="ARBA00073593"/>
    </source>
</evidence>
<protein>
    <recommendedName>
        <fullName evidence="4">Probable L-asparaginase</fullName>
    </recommendedName>
    <alternativeName>
        <fullName evidence="3">L-asparagine amidohydrolase</fullName>
    </alternativeName>
</protein>
<dbReference type="InterPro" id="IPR040919">
    <property type="entry name" value="Asparaginase_C"/>
</dbReference>
<dbReference type="OrthoDB" id="9788068at2"/>
<dbReference type="AlphaFoldDB" id="C5ZY85"/>
<feature type="active site" description="O-isoaspartyl threonine intermediate" evidence="5">
    <location>
        <position position="18"/>
    </location>
</feature>
<dbReference type="SUPFAM" id="SSF53774">
    <property type="entry name" value="Glutaminase/Asparaginase"/>
    <property type="match status" value="1"/>
</dbReference>
<dbReference type="HOGENOM" id="CLU_019134_1_2_7"/>
<comment type="similarity">
    <text evidence="1 9">Belongs to the asparaginase 1 family.</text>
</comment>
<dbReference type="Pfam" id="PF00710">
    <property type="entry name" value="Asparaginase"/>
    <property type="match status" value="1"/>
</dbReference>
<keyword evidence="2" id="KW-0378">Hydrolase</keyword>
<dbReference type="GO" id="GO:0004067">
    <property type="term" value="F:asparaginase activity"/>
    <property type="evidence" value="ECO:0007669"/>
    <property type="project" value="UniProtKB-UniRule"/>
</dbReference>
<dbReference type="SFLD" id="SFLDS00057">
    <property type="entry name" value="Glutaminase/Asparaginase"/>
    <property type="match status" value="1"/>
</dbReference>
<evidence type="ECO:0000256" key="3">
    <source>
        <dbReference type="ARBA" id="ARBA00030414"/>
    </source>
</evidence>
<dbReference type="InterPro" id="IPR004550">
    <property type="entry name" value="AsnASE_II"/>
</dbReference>
<evidence type="ECO:0000256" key="7">
    <source>
        <dbReference type="PROSITE-ProRule" id="PRU10099"/>
    </source>
</evidence>
<dbReference type="Gene3D" id="3.40.50.40">
    <property type="match status" value="1"/>
</dbReference>